<feature type="region of interest" description="Disordered" evidence="2">
    <location>
        <begin position="697"/>
        <end position="776"/>
    </location>
</feature>
<dbReference type="RefSeq" id="XP_022238510.1">
    <property type="nucleotide sequence ID" value="XM_022382802.1"/>
</dbReference>
<evidence type="ECO:0000256" key="4">
    <source>
        <dbReference type="SAM" id="SignalP"/>
    </source>
</evidence>
<protein>
    <submittedName>
        <fullName evidence="8">Down syndrome cell adhesion molecule homolog isoform X5</fullName>
    </submittedName>
</protein>
<dbReference type="InterPro" id="IPR050964">
    <property type="entry name" value="Striated_Muscle_Regulatory"/>
</dbReference>
<dbReference type="SMART" id="SM00409">
    <property type="entry name" value="IG"/>
    <property type="match status" value="3"/>
</dbReference>
<dbReference type="InterPro" id="IPR003961">
    <property type="entry name" value="FN3_dom"/>
</dbReference>
<dbReference type="InterPro" id="IPR007110">
    <property type="entry name" value="Ig-like_dom"/>
</dbReference>
<dbReference type="CDD" id="cd00063">
    <property type="entry name" value="FN3"/>
    <property type="match status" value="3"/>
</dbReference>
<feature type="domain" description="Fibronectin type-III" evidence="6">
    <location>
        <begin position="426"/>
        <end position="524"/>
    </location>
</feature>
<dbReference type="Pfam" id="PF13927">
    <property type="entry name" value="Ig_3"/>
    <property type="match status" value="1"/>
</dbReference>
<feature type="region of interest" description="Disordered" evidence="2">
    <location>
        <begin position="408"/>
        <end position="428"/>
    </location>
</feature>
<dbReference type="Pfam" id="PF07679">
    <property type="entry name" value="I-set"/>
    <property type="match status" value="2"/>
</dbReference>
<accession>A0ABM1S4F5</accession>
<keyword evidence="3" id="KW-1133">Transmembrane helix</keyword>
<name>A0ABM1S4F5_LIMPO</name>
<dbReference type="PROSITE" id="PS50835">
    <property type="entry name" value="IG_LIKE"/>
    <property type="match status" value="3"/>
</dbReference>
<evidence type="ECO:0000313" key="7">
    <source>
        <dbReference type="Proteomes" id="UP000694941"/>
    </source>
</evidence>
<organism evidence="7 8">
    <name type="scientific">Limulus polyphemus</name>
    <name type="common">Atlantic horseshoe crab</name>
    <dbReference type="NCBI Taxonomy" id="6850"/>
    <lineage>
        <taxon>Eukaryota</taxon>
        <taxon>Metazoa</taxon>
        <taxon>Ecdysozoa</taxon>
        <taxon>Arthropoda</taxon>
        <taxon>Chelicerata</taxon>
        <taxon>Merostomata</taxon>
        <taxon>Xiphosura</taxon>
        <taxon>Limulidae</taxon>
        <taxon>Limulus</taxon>
    </lineage>
</organism>
<dbReference type="GeneID" id="106456999"/>
<keyword evidence="3" id="KW-0812">Transmembrane</keyword>
<dbReference type="PANTHER" id="PTHR13817">
    <property type="entry name" value="TITIN"/>
    <property type="match status" value="1"/>
</dbReference>
<feature type="chain" id="PRO_5045115984" evidence="4">
    <location>
        <begin position="26"/>
        <end position="776"/>
    </location>
</feature>
<dbReference type="SUPFAM" id="SSF48726">
    <property type="entry name" value="Immunoglobulin"/>
    <property type="match status" value="3"/>
</dbReference>
<evidence type="ECO:0000256" key="3">
    <source>
        <dbReference type="SAM" id="Phobius"/>
    </source>
</evidence>
<feature type="domain" description="Fibronectin type-III" evidence="6">
    <location>
        <begin position="327"/>
        <end position="421"/>
    </location>
</feature>
<evidence type="ECO:0000259" key="6">
    <source>
        <dbReference type="PROSITE" id="PS50853"/>
    </source>
</evidence>
<sequence>MELTNISYALFGLSVVLRILQGTDAKVIESKIQPFQFPKDLSVGRSVKTFCAVEGEEKIFRFKWFKDGEPLMEQENVFIRMEDEYTLLEIEPVTLKDSGNYTCQVRVDMSDKSLTHSAKLLVRAPPIWVKEPFDQQIELGSTVSLDCLATGNPIPTISWSKLNKDLDGPDNYGLLLPDSRIKQFRNGTLTLNDIKKDDEGQYQCLVYSEVGQNISKVIVVSVYVPARFEEKFGVVTAQKGESARLQCDAQGDQPLSVTWSNSSNTLSKTSGSGYEIFETLTPKGINSELIIRETLPQDGAIYSCLAENEHGRDERKVKLLIQEVPSPPPGVSVREVWTRSSSITWLVPYSGNSPISNYIVQYWRDHKGTRRLNEKTVPSSQTFAMIKNLRPGTSYIVTITAENSVGKSLPSDPAMLTTGEEEPDAPPMDISVHAKGTNTITVTWKAPPRENWNGQLEGYYVGYRVIDLSETYSYETEQFSPSLEHDHFLTNLMKGTKYGIIVKAFNAAGTGPPTQEILVSTLDGDLPASPKLYVQSTTRSTVTLKWNVDSPSHASVTGYTVQYRRESGRWHQATAVPSENDYYTVTGLQDETAYEFYVTAANKYGAGDPSEIITVITGDIDSGFASSLSGQRGHGYMDLAIIVPVAAAVAAVGVVVAVSCVWQRKIRLRHRLERAMSERTYTPYAGIPVGQVTVGQRFPDMDKTWPPGHSDNNPPLSNPDPYSAVPPRVQNGDLRKASSTQEMRTYFAQDARIQGLSGSKQDVRQIRNSQYSNSLK</sequence>
<dbReference type="PROSITE" id="PS50853">
    <property type="entry name" value="FN3"/>
    <property type="match status" value="3"/>
</dbReference>
<dbReference type="InterPro" id="IPR036179">
    <property type="entry name" value="Ig-like_dom_sf"/>
</dbReference>
<evidence type="ECO:0000259" key="5">
    <source>
        <dbReference type="PROSITE" id="PS50835"/>
    </source>
</evidence>
<feature type="domain" description="Ig-like" evidence="5">
    <location>
        <begin position="225"/>
        <end position="318"/>
    </location>
</feature>
<dbReference type="PRINTS" id="PR00014">
    <property type="entry name" value="FNTYPEIII"/>
</dbReference>
<dbReference type="CDD" id="cd00096">
    <property type="entry name" value="Ig"/>
    <property type="match status" value="1"/>
</dbReference>
<dbReference type="InterPro" id="IPR013783">
    <property type="entry name" value="Ig-like_fold"/>
</dbReference>
<dbReference type="InterPro" id="IPR003599">
    <property type="entry name" value="Ig_sub"/>
</dbReference>
<dbReference type="InterPro" id="IPR013098">
    <property type="entry name" value="Ig_I-set"/>
</dbReference>
<feature type="domain" description="Ig-like" evidence="5">
    <location>
        <begin position="125"/>
        <end position="215"/>
    </location>
</feature>
<feature type="domain" description="Ig-like" evidence="5">
    <location>
        <begin position="34"/>
        <end position="115"/>
    </location>
</feature>
<feature type="compositionally biased region" description="Low complexity" evidence="2">
    <location>
        <begin position="710"/>
        <end position="721"/>
    </location>
</feature>
<evidence type="ECO:0000256" key="2">
    <source>
        <dbReference type="SAM" id="MobiDB-lite"/>
    </source>
</evidence>
<dbReference type="Pfam" id="PF00041">
    <property type="entry name" value="fn3"/>
    <property type="match status" value="3"/>
</dbReference>
<feature type="transmembrane region" description="Helical" evidence="3">
    <location>
        <begin position="639"/>
        <end position="662"/>
    </location>
</feature>
<evidence type="ECO:0000313" key="8">
    <source>
        <dbReference type="RefSeq" id="XP_022238510.1"/>
    </source>
</evidence>
<dbReference type="SMART" id="SM00408">
    <property type="entry name" value="IGc2"/>
    <property type="match status" value="3"/>
</dbReference>
<dbReference type="InterPro" id="IPR003598">
    <property type="entry name" value="Ig_sub2"/>
</dbReference>
<feature type="domain" description="Fibronectin type-III" evidence="6">
    <location>
        <begin position="526"/>
        <end position="620"/>
    </location>
</feature>
<dbReference type="Gene3D" id="2.60.40.10">
    <property type="entry name" value="Immunoglobulins"/>
    <property type="match status" value="6"/>
</dbReference>
<feature type="compositionally biased region" description="Polar residues" evidence="2">
    <location>
        <begin position="756"/>
        <end position="776"/>
    </location>
</feature>
<dbReference type="SUPFAM" id="SSF49265">
    <property type="entry name" value="Fibronectin type III"/>
    <property type="match status" value="2"/>
</dbReference>
<keyword evidence="7" id="KW-1185">Reference proteome</keyword>
<proteinExistence type="predicted"/>
<dbReference type="Proteomes" id="UP000694941">
    <property type="component" value="Unplaced"/>
</dbReference>
<dbReference type="SMART" id="SM00060">
    <property type="entry name" value="FN3"/>
    <property type="match status" value="3"/>
</dbReference>
<keyword evidence="4" id="KW-0732">Signal</keyword>
<feature type="signal peptide" evidence="4">
    <location>
        <begin position="1"/>
        <end position="25"/>
    </location>
</feature>
<keyword evidence="1" id="KW-0677">Repeat</keyword>
<keyword evidence="3" id="KW-0472">Membrane</keyword>
<evidence type="ECO:0000256" key="1">
    <source>
        <dbReference type="ARBA" id="ARBA00022737"/>
    </source>
</evidence>
<gene>
    <name evidence="8" type="primary">LOC106456999</name>
</gene>
<reference evidence="8" key="1">
    <citation type="submission" date="2025-08" db="UniProtKB">
        <authorList>
            <consortium name="RefSeq"/>
        </authorList>
    </citation>
    <scope>IDENTIFICATION</scope>
    <source>
        <tissue evidence="8">Muscle</tissue>
    </source>
</reference>
<dbReference type="PANTHER" id="PTHR13817:SF73">
    <property type="entry name" value="FIBRONECTIN TYPE-III DOMAIN-CONTAINING PROTEIN"/>
    <property type="match status" value="1"/>
</dbReference>
<dbReference type="InterPro" id="IPR036116">
    <property type="entry name" value="FN3_sf"/>
</dbReference>